<feature type="compositionally biased region" description="Polar residues" evidence="1">
    <location>
        <begin position="76"/>
        <end position="87"/>
    </location>
</feature>
<protein>
    <submittedName>
        <fullName evidence="2">Uncharacterized protein</fullName>
    </submittedName>
</protein>
<proteinExistence type="predicted"/>
<feature type="compositionally biased region" description="Polar residues" evidence="1">
    <location>
        <begin position="22"/>
        <end position="40"/>
    </location>
</feature>
<dbReference type="AlphaFoldDB" id="A0ABD3GIA3"/>
<feature type="compositionally biased region" description="Polar residues" evidence="1">
    <location>
        <begin position="1"/>
        <end position="15"/>
    </location>
</feature>
<dbReference type="EMBL" id="JBJQOH010000008">
    <property type="protein sequence ID" value="KAL3677439.1"/>
    <property type="molecule type" value="Genomic_DNA"/>
</dbReference>
<reference evidence="2 3" key="1">
    <citation type="submission" date="2024-09" db="EMBL/GenBank/DDBJ databases">
        <title>Chromosome-scale assembly of Riccia sorocarpa.</title>
        <authorList>
            <person name="Paukszto L."/>
        </authorList>
    </citation>
    <scope>NUCLEOTIDE SEQUENCE [LARGE SCALE GENOMIC DNA]</scope>
    <source>
        <strain evidence="2">LP-2024</strain>
        <tissue evidence="2">Aerial parts of the thallus</tissue>
    </source>
</reference>
<sequence>MGATNQSESPNTGNGSADRGAQDSSGGVQAASSHQQPSVHKTSEDMSSKPPSPRMSIREHQSKDIGFTVVKGGPHLQSSNVPKGTSTLVQQNPFHVLANAFTTDEEQESPKQNENFKVQRTEISRRHILLVRIPGRDPKEIGQRSTARSIRHRHQLTMALQESVERNELEDFTNNPPTVLASAERNDEMAKEEADDNSELGASLGMTRSQTANSTHQRTVLSGSGERNGAKGHSPEKVPSNLDPPDDRTSKQSIFMDSELEKEEKNQEGRYGNIPVEDSQGGPSSRQLQLTAATQEVTYTVAEDDDLLQKLLETVQVDYQSQPQSPIRSNFLDEELGVPTEVLPGTHSVSQPSTVRIQEIEEEVPIWEPGGGRQQSTLYLMDKAWNGEETTEVVMARSERSEEEGTDLPR</sequence>
<evidence type="ECO:0000313" key="3">
    <source>
        <dbReference type="Proteomes" id="UP001633002"/>
    </source>
</evidence>
<evidence type="ECO:0000313" key="2">
    <source>
        <dbReference type="EMBL" id="KAL3677439.1"/>
    </source>
</evidence>
<comment type="caution">
    <text evidence="2">The sequence shown here is derived from an EMBL/GenBank/DDBJ whole genome shotgun (WGS) entry which is preliminary data.</text>
</comment>
<organism evidence="2 3">
    <name type="scientific">Riccia sorocarpa</name>
    <dbReference type="NCBI Taxonomy" id="122646"/>
    <lineage>
        <taxon>Eukaryota</taxon>
        <taxon>Viridiplantae</taxon>
        <taxon>Streptophyta</taxon>
        <taxon>Embryophyta</taxon>
        <taxon>Marchantiophyta</taxon>
        <taxon>Marchantiopsida</taxon>
        <taxon>Marchantiidae</taxon>
        <taxon>Marchantiales</taxon>
        <taxon>Ricciaceae</taxon>
        <taxon>Riccia</taxon>
    </lineage>
</organism>
<feature type="region of interest" description="Disordered" evidence="1">
    <location>
        <begin position="167"/>
        <end position="288"/>
    </location>
</feature>
<gene>
    <name evidence="2" type="ORF">R1sor_027387</name>
</gene>
<name>A0ABD3GIA3_9MARC</name>
<evidence type="ECO:0000256" key="1">
    <source>
        <dbReference type="SAM" id="MobiDB-lite"/>
    </source>
</evidence>
<accession>A0ABD3GIA3</accession>
<feature type="compositionally biased region" description="Polar residues" evidence="1">
    <location>
        <begin position="206"/>
        <end position="222"/>
    </location>
</feature>
<dbReference type="Proteomes" id="UP001633002">
    <property type="component" value="Unassembled WGS sequence"/>
</dbReference>
<feature type="region of interest" description="Disordered" evidence="1">
    <location>
        <begin position="1"/>
        <end position="87"/>
    </location>
</feature>
<keyword evidence="3" id="KW-1185">Reference proteome</keyword>